<dbReference type="EMBL" id="QGGG01000005">
    <property type="protein sequence ID" value="PWJ84502.1"/>
    <property type="molecule type" value="Genomic_DNA"/>
</dbReference>
<dbReference type="AlphaFoldDB" id="A0A316C419"/>
<dbReference type="OrthoDB" id="7375531at2"/>
<comment type="caution">
    <text evidence="1">The sequence shown here is derived from an EMBL/GenBank/DDBJ whole genome shotgun (WGS) entry which is preliminary data.</text>
</comment>
<gene>
    <name evidence="1" type="ORF">C7441_105118</name>
</gene>
<evidence type="ECO:0000313" key="1">
    <source>
        <dbReference type="EMBL" id="PWJ84502.1"/>
    </source>
</evidence>
<reference evidence="1 2" key="1">
    <citation type="submission" date="2018-05" db="EMBL/GenBank/DDBJ databases">
        <title>Genomic Encyclopedia of Type Strains, Phase IV (KMG-IV): sequencing the most valuable type-strain genomes for metagenomic binning, comparative biology and taxonomic classification.</title>
        <authorList>
            <person name="Goeker M."/>
        </authorList>
    </citation>
    <scope>NUCLEOTIDE SEQUENCE [LARGE SCALE GENOMIC DNA]</scope>
    <source>
        <strain evidence="1 2">DSM 6986</strain>
    </source>
</reference>
<organism evidence="1 2">
    <name type="scientific">Pseudaminobacter salicylatoxidans</name>
    <dbReference type="NCBI Taxonomy" id="93369"/>
    <lineage>
        <taxon>Bacteria</taxon>
        <taxon>Pseudomonadati</taxon>
        <taxon>Pseudomonadota</taxon>
        <taxon>Alphaproteobacteria</taxon>
        <taxon>Hyphomicrobiales</taxon>
        <taxon>Phyllobacteriaceae</taxon>
        <taxon>Pseudaminobacter</taxon>
    </lineage>
</organism>
<keyword evidence="2" id="KW-1185">Reference proteome</keyword>
<evidence type="ECO:0000313" key="2">
    <source>
        <dbReference type="Proteomes" id="UP000245396"/>
    </source>
</evidence>
<dbReference type="STRING" id="1192868.GCA_000304395_02078"/>
<name>A0A316C419_PSESE</name>
<accession>A0A316C419</accession>
<proteinExistence type="predicted"/>
<protein>
    <submittedName>
        <fullName evidence="1">Uncharacterized protein</fullName>
    </submittedName>
</protein>
<sequence>MSGGLKNAVALCLAIAALYGMRLSTPLYSEIVSPVAVPGVQGKPAKTARFVMGIVKVYLAQELTAPGLGGTRTYTTSGRWLVIEAAAKASSESIALTSAQWRGPDGIRYAMTRRLSTTPGLLGSERLEPGIPRPILLVFELPENQIEGGTLLVAESVLAPLSEQLQITMTPIEAANIHPSITIERGGHILPWKLGFR</sequence>
<dbReference type="Proteomes" id="UP000245396">
    <property type="component" value="Unassembled WGS sequence"/>
</dbReference>
<dbReference type="RefSeq" id="WP_109612556.1">
    <property type="nucleotide sequence ID" value="NZ_QGGG01000005.1"/>
</dbReference>